<name>A0A1C3RKG7_9PROT</name>
<keyword evidence="2" id="KW-0808">Transferase</keyword>
<dbReference type="InterPro" id="IPR016181">
    <property type="entry name" value="Acyl_CoA_acyltransferase"/>
</dbReference>
<gene>
    <name evidence="2" type="ORF">MTBPR1_60224</name>
</gene>
<dbReference type="EMBL" id="FLYE01000045">
    <property type="protein sequence ID" value="SCA57711.1"/>
    <property type="molecule type" value="Genomic_DNA"/>
</dbReference>
<feature type="domain" description="N-acetyltransferase" evidence="1">
    <location>
        <begin position="17"/>
        <end position="158"/>
    </location>
</feature>
<evidence type="ECO:0000259" key="1">
    <source>
        <dbReference type="PROSITE" id="PS51186"/>
    </source>
</evidence>
<dbReference type="PROSITE" id="PS51186">
    <property type="entry name" value="GNAT"/>
    <property type="match status" value="1"/>
</dbReference>
<organism evidence="2 3">
    <name type="scientific">Candidatus Terasakiella magnetica</name>
    <dbReference type="NCBI Taxonomy" id="1867952"/>
    <lineage>
        <taxon>Bacteria</taxon>
        <taxon>Pseudomonadati</taxon>
        <taxon>Pseudomonadota</taxon>
        <taxon>Alphaproteobacteria</taxon>
        <taxon>Rhodospirillales</taxon>
        <taxon>Terasakiellaceae</taxon>
        <taxon>Terasakiella</taxon>
    </lineage>
</organism>
<dbReference type="RefSeq" id="WP_069189714.1">
    <property type="nucleotide sequence ID" value="NZ_FLYE01000045.1"/>
</dbReference>
<protein>
    <submittedName>
        <fullName evidence="2">Acetyltransferases BadL</fullName>
    </submittedName>
</protein>
<accession>A0A1C3RKG7</accession>
<evidence type="ECO:0000313" key="2">
    <source>
        <dbReference type="EMBL" id="SCA57711.1"/>
    </source>
</evidence>
<dbReference type="GO" id="GO:0016747">
    <property type="term" value="F:acyltransferase activity, transferring groups other than amino-acyl groups"/>
    <property type="evidence" value="ECO:0007669"/>
    <property type="project" value="InterPro"/>
</dbReference>
<dbReference type="Gene3D" id="3.40.630.30">
    <property type="match status" value="1"/>
</dbReference>
<dbReference type="AlphaFoldDB" id="A0A1C3RKG7"/>
<dbReference type="CDD" id="cd04301">
    <property type="entry name" value="NAT_SF"/>
    <property type="match status" value="1"/>
</dbReference>
<proteinExistence type="predicted"/>
<reference evidence="2 3" key="1">
    <citation type="submission" date="2016-07" db="EMBL/GenBank/DDBJ databases">
        <authorList>
            <person name="Lefevre C.T."/>
        </authorList>
    </citation>
    <scope>NUCLEOTIDE SEQUENCE [LARGE SCALE GENOMIC DNA]</scope>
    <source>
        <strain evidence="2">PR1</strain>
    </source>
</reference>
<evidence type="ECO:0000313" key="3">
    <source>
        <dbReference type="Proteomes" id="UP000231658"/>
    </source>
</evidence>
<dbReference type="OrthoDB" id="9788850at2"/>
<dbReference type="InterPro" id="IPR000182">
    <property type="entry name" value="GNAT_dom"/>
</dbReference>
<keyword evidence="3" id="KW-1185">Reference proteome</keyword>
<dbReference type="Proteomes" id="UP000231658">
    <property type="component" value="Unassembled WGS sequence"/>
</dbReference>
<dbReference type="STRING" id="1867952.MTBPR1_60224"/>
<dbReference type="Pfam" id="PF00583">
    <property type="entry name" value="Acetyltransf_1"/>
    <property type="match status" value="1"/>
</dbReference>
<sequence>MGKSAFLKESKVDGVTFIIRDADEKDLPAVTDLHAYNTGQHKPDYWEETYHRYGDSNEGFFYVCEIDGEFAGFIIGEVRAWEFGSEPCGWVYTIGVNPEMRLKQVGTRLFETVCEQFRKAGVGQVRTMLHRKDNLNLSFFRSQGMMGGPFIELEMPLD</sequence>
<dbReference type="SUPFAM" id="SSF55729">
    <property type="entry name" value="Acyl-CoA N-acyltransferases (Nat)"/>
    <property type="match status" value="1"/>
</dbReference>